<reference evidence="7 8" key="1">
    <citation type="submission" date="2023-11" db="EMBL/GenBank/DDBJ databases">
        <authorList>
            <person name="Val-Calvo J."/>
            <person name="Scortti M."/>
            <person name="Vazquez-Boland J."/>
        </authorList>
    </citation>
    <scope>NUCLEOTIDE SEQUENCE [LARGE SCALE GENOMIC DNA]</scope>
    <source>
        <strain evidence="7 8">PAM 2766</strain>
    </source>
</reference>
<keyword evidence="8" id="KW-1185">Reference proteome</keyword>
<keyword evidence="4" id="KW-0443">Lipid metabolism</keyword>
<evidence type="ECO:0000313" key="7">
    <source>
        <dbReference type="EMBL" id="MFM1721792.1"/>
    </source>
</evidence>
<dbReference type="SUPFAM" id="SSF69593">
    <property type="entry name" value="Glycerol-3-phosphate (1)-acyltransferase"/>
    <property type="match status" value="1"/>
</dbReference>
<keyword evidence="3" id="KW-0808">Transferase</keyword>
<sequence length="265" mass="28826">MSGIGRVSAPTTCLRWSALVLAASSMVLFPLLRALPASTRARCHRRLARFALRGIGIRIEGDTDLRVPHGTLVVAGHVSWLDVLVLAAVVPGRFVARADLVSWPLLGAVARRARVITIERDRLRCLPATVAAVRDRLRAGETVIAFPEGTTWCGRAFGRFRPALFQSAIDAQRPILPLSVDYLDAAGDGTTVPAFVGADTIGASMRRVLRARGLRVRVTAGEMQYPGSDRRELADRCSRQVRDGSRTTIDRLLARLDEPDHAHAA</sequence>
<dbReference type="EMBL" id="JBDLNV010000001">
    <property type="protein sequence ID" value="MFM1721792.1"/>
    <property type="molecule type" value="Genomic_DNA"/>
</dbReference>
<dbReference type="GO" id="GO:0016746">
    <property type="term" value="F:acyltransferase activity"/>
    <property type="evidence" value="ECO:0007669"/>
    <property type="project" value="UniProtKB-KW"/>
</dbReference>
<dbReference type="Proteomes" id="UP001629745">
    <property type="component" value="Unassembled WGS sequence"/>
</dbReference>
<dbReference type="CDD" id="cd07989">
    <property type="entry name" value="LPLAT_AGPAT-like"/>
    <property type="match status" value="1"/>
</dbReference>
<dbReference type="Pfam" id="PF01553">
    <property type="entry name" value="Acyltransferase"/>
    <property type="match status" value="1"/>
</dbReference>
<evidence type="ECO:0000259" key="6">
    <source>
        <dbReference type="SMART" id="SM00563"/>
    </source>
</evidence>
<name>A0ABW9F8N0_9NOCA</name>
<evidence type="ECO:0000256" key="1">
    <source>
        <dbReference type="ARBA" id="ARBA00005189"/>
    </source>
</evidence>
<evidence type="ECO:0000256" key="3">
    <source>
        <dbReference type="ARBA" id="ARBA00022679"/>
    </source>
</evidence>
<comment type="pathway">
    <text evidence="1">Lipid metabolism.</text>
</comment>
<dbReference type="SMART" id="SM00563">
    <property type="entry name" value="PlsC"/>
    <property type="match status" value="1"/>
</dbReference>
<accession>A0ABW9F8N0</accession>
<evidence type="ECO:0000256" key="5">
    <source>
        <dbReference type="ARBA" id="ARBA00023315"/>
    </source>
</evidence>
<feature type="domain" description="Phospholipid/glycerol acyltransferase" evidence="6">
    <location>
        <begin position="71"/>
        <end position="183"/>
    </location>
</feature>
<evidence type="ECO:0000313" key="8">
    <source>
        <dbReference type="Proteomes" id="UP001629745"/>
    </source>
</evidence>
<keyword evidence="5 7" id="KW-0012">Acyltransferase</keyword>
<dbReference type="PANTHER" id="PTHR10434">
    <property type="entry name" value="1-ACYL-SN-GLYCEROL-3-PHOSPHATE ACYLTRANSFERASE"/>
    <property type="match status" value="1"/>
</dbReference>
<dbReference type="InterPro" id="IPR002123">
    <property type="entry name" value="Plipid/glycerol_acylTrfase"/>
</dbReference>
<dbReference type="PANTHER" id="PTHR10434:SF64">
    <property type="entry name" value="1-ACYL-SN-GLYCEROL-3-PHOSPHATE ACYLTRANSFERASE-RELATED"/>
    <property type="match status" value="1"/>
</dbReference>
<keyword evidence="2" id="KW-0444">Lipid biosynthesis</keyword>
<organism evidence="7 8">
    <name type="scientific">Rhodococcus parequi</name>
    <dbReference type="NCBI Taxonomy" id="3137122"/>
    <lineage>
        <taxon>Bacteria</taxon>
        <taxon>Bacillati</taxon>
        <taxon>Actinomycetota</taxon>
        <taxon>Actinomycetes</taxon>
        <taxon>Mycobacteriales</taxon>
        <taxon>Nocardiaceae</taxon>
        <taxon>Rhodococcus</taxon>
    </lineage>
</organism>
<evidence type="ECO:0000256" key="2">
    <source>
        <dbReference type="ARBA" id="ARBA00022516"/>
    </source>
</evidence>
<evidence type="ECO:0000256" key="4">
    <source>
        <dbReference type="ARBA" id="ARBA00023098"/>
    </source>
</evidence>
<comment type="caution">
    <text evidence="7">The sequence shown here is derived from an EMBL/GenBank/DDBJ whole genome shotgun (WGS) entry which is preliminary data.</text>
</comment>
<dbReference type="RefSeq" id="WP_420162414.1">
    <property type="nucleotide sequence ID" value="NZ_JBDLNV010000001.1"/>
</dbReference>
<protein>
    <submittedName>
        <fullName evidence="7">Lysophospholipid acyltransferase family protein</fullName>
    </submittedName>
</protein>
<gene>
    <name evidence="7" type="ORF">ABEU20_000320</name>
</gene>
<proteinExistence type="predicted"/>